<evidence type="ECO:0000313" key="1">
    <source>
        <dbReference type="EMBL" id="GCB34797.1"/>
    </source>
</evidence>
<gene>
    <name evidence="1" type="ORF">KGMB02408_17420</name>
</gene>
<evidence type="ECO:0000313" key="2">
    <source>
        <dbReference type="Proteomes" id="UP000288079"/>
    </source>
</evidence>
<proteinExistence type="predicted"/>
<dbReference type="AlphaFoldDB" id="A0A401LTQ2"/>
<name>A0A401LTQ2_9BACE</name>
<dbReference type="Proteomes" id="UP000288079">
    <property type="component" value="Unassembled WGS sequence"/>
</dbReference>
<accession>A0A401LTQ2</accession>
<protein>
    <recommendedName>
        <fullName evidence="3">Major fimbrial subunit protein N-terminal domain-containing protein</fullName>
    </recommendedName>
</protein>
<evidence type="ECO:0008006" key="3">
    <source>
        <dbReference type="Google" id="ProtNLM"/>
    </source>
</evidence>
<dbReference type="EMBL" id="BHWB01000004">
    <property type="protein sequence ID" value="GCB34797.1"/>
    <property type="molecule type" value="Genomic_DNA"/>
</dbReference>
<sequence>MLLSCSENLSDAVSAKEAGGEPETFTVNYILPDTETGNDRIYPDAGSTSLTRALVVPIANEQESKVSNVALLFFERDDYGNGLFVGRCDGTVESDHLAKSGKVTVTLGDPVKADTGYNVLAIANADSYFSSGSYLADYCKDKTENRVRLLLTAIMPHTPKYVCEFPDAGLPMSGTAVKEAGKDMTVSLLRAVARIDVKVADEKKNDIILTEATLRNVSSRIPVFNDPKDADALMLASAGPYIKAVHDTVIRGGLYLPEVFRTGFADDVALRNRQAACLLVNCHNKDYTGNRTWYRIDIDIDDEGVQYLRRNNAYTVEISRIRSLGAETPDEAYNGDATLIKAVTIPTEWKTPEGMDKPPVVDIQ</sequence>
<organism evidence="1 2">
    <name type="scientific">Bacteroides faecalis</name>
    <dbReference type="NCBI Taxonomy" id="2447885"/>
    <lineage>
        <taxon>Bacteria</taxon>
        <taxon>Pseudomonadati</taxon>
        <taxon>Bacteroidota</taxon>
        <taxon>Bacteroidia</taxon>
        <taxon>Bacteroidales</taxon>
        <taxon>Bacteroidaceae</taxon>
        <taxon>Bacteroides</taxon>
    </lineage>
</organism>
<keyword evidence="2" id="KW-1185">Reference proteome</keyword>
<comment type="caution">
    <text evidence="1">The sequence shown here is derived from an EMBL/GenBank/DDBJ whole genome shotgun (WGS) entry which is preliminary data.</text>
</comment>
<reference evidence="1 2" key="1">
    <citation type="submission" date="2018-10" db="EMBL/GenBank/DDBJ databases">
        <title>Draft Genome Sequence of Bacteroides sp. KCTC 15687.</title>
        <authorList>
            <person name="Yu S.Y."/>
            <person name="Kim J.S."/>
            <person name="Oh B.S."/>
            <person name="Park S.H."/>
            <person name="Kang S.W."/>
            <person name="Park J.E."/>
            <person name="Choi S.H."/>
            <person name="Han K.I."/>
            <person name="Lee K.C."/>
            <person name="Eom M.K."/>
            <person name="Suh M.K."/>
            <person name="Lee D.H."/>
            <person name="Yoon H."/>
            <person name="Kim B."/>
            <person name="Yang S.J."/>
            <person name="Lee J.S."/>
            <person name="Lee J.H."/>
        </authorList>
    </citation>
    <scope>NUCLEOTIDE SEQUENCE [LARGE SCALE GENOMIC DNA]</scope>
    <source>
        <strain evidence="1 2">KCTC 15687</strain>
    </source>
</reference>